<evidence type="ECO:0000313" key="1">
    <source>
        <dbReference type="EMBL" id="MPM55684.1"/>
    </source>
</evidence>
<reference evidence="1" key="1">
    <citation type="submission" date="2019-08" db="EMBL/GenBank/DDBJ databases">
        <authorList>
            <person name="Kucharzyk K."/>
            <person name="Murdoch R.W."/>
            <person name="Higgins S."/>
            <person name="Loffler F."/>
        </authorList>
    </citation>
    <scope>NUCLEOTIDE SEQUENCE</scope>
</reference>
<comment type="caution">
    <text evidence="1">The sequence shown here is derived from an EMBL/GenBank/DDBJ whole genome shotgun (WGS) entry which is preliminary data.</text>
</comment>
<dbReference type="AlphaFoldDB" id="A0A645B1U3"/>
<gene>
    <name evidence="1" type="ORF">SDC9_102481</name>
</gene>
<proteinExistence type="predicted"/>
<accession>A0A645B1U3</accession>
<sequence>MPICELRLPNNYPMENGKDVCDVALDTTLKGLGIPDPKDREFRIKSIDSLTDPEVQVSFGCGKNQYEEFGKDGEFMPTSEQLKTTCENILNEVRQFGVKKVILDGWKGAAFMIRSPEKKDFDLIIPERFKDGIVVKGDIAIRMVFSPSVLDSLKLDLENNEEVFKNILELFEGDGGVELQFPLEAETDIGVEVDFCDVGNENNFSDEEMSYIMHRIESCLDSGVTSDRDKETTIWVRQGSPELLYKVYDGTI</sequence>
<organism evidence="1">
    <name type="scientific">bioreactor metagenome</name>
    <dbReference type="NCBI Taxonomy" id="1076179"/>
    <lineage>
        <taxon>unclassified sequences</taxon>
        <taxon>metagenomes</taxon>
        <taxon>ecological metagenomes</taxon>
    </lineage>
</organism>
<name>A0A645B1U3_9ZZZZ</name>
<protein>
    <submittedName>
        <fullName evidence="1">Uncharacterized protein</fullName>
    </submittedName>
</protein>
<dbReference type="EMBL" id="VSSQ01015385">
    <property type="protein sequence ID" value="MPM55684.1"/>
    <property type="molecule type" value="Genomic_DNA"/>
</dbReference>